<dbReference type="Pfam" id="PF03171">
    <property type="entry name" value="2OG-FeII_Oxy"/>
    <property type="match status" value="1"/>
</dbReference>
<evidence type="ECO:0000256" key="1">
    <source>
        <dbReference type="ARBA" id="ARBA00008056"/>
    </source>
</evidence>
<dbReference type="PANTHER" id="PTHR10209">
    <property type="entry name" value="OXIDOREDUCTASE, 2OG-FE II OXYGENASE FAMILY PROTEIN"/>
    <property type="match status" value="1"/>
</dbReference>
<organism evidence="7 8">
    <name type="scientific">Rubroshorea leprosula</name>
    <dbReference type="NCBI Taxonomy" id="152421"/>
    <lineage>
        <taxon>Eukaryota</taxon>
        <taxon>Viridiplantae</taxon>
        <taxon>Streptophyta</taxon>
        <taxon>Embryophyta</taxon>
        <taxon>Tracheophyta</taxon>
        <taxon>Spermatophyta</taxon>
        <taxon>Magnoliopsida</taxon>
        <taxon>eudicotyledons</taxon>
        <taxon>Gunneridae</taxon>
        <taxon>Pentapetalae</taxon>
        <taxon>rosids</taxon>
        <taxon>malvids</taxon>
        <taxon>Malvales</taxon>
        <taxon>Dipterocarpaceae</taxon>
        <taxon>Rubroshorea</taxon>
    </lineage>
</organism>
<keyword evidence="3 5" id="KW-0560">Oxidoreductase</keyword>
<dbReference type="GO" id="GO:0051213">
    <property type="term" value="F:dioxygenase activity"/>
    <property type="evidence" value="ECO:0007669"/>
    <property type="project" value="UniProtKB-ARBA"/>
</dbReference>
<evidence type="ECO:0000313" key="7">
    <source>
        <dbReference type="EMBL" id="GKV20646.1"/>
    </source>
</evidence>
<comment type="caution">
    <text evidence="7">The sequence shown here is derived from an EMBL/GenBank/DDBJ whole genome shotgun (WGS) entry which is preliminary data.</text>
</comment>
<proteinExistence type="inferred from homology"/>
<dbReference type="Proteomes" id="UP001054252">
    <property type="component" value="Unassembled WGS sequence"/>
</dbReference>
<dbReference type="PANTHER" id="PTHR10209:SF714">
    <property type="entry name" value="1-AMINOCYCLOPROPANE-1-CARBOXYLATE OXIDASE HOMOLOG 11-RELATED"/>
    <property type="match status" value="1"/>
</dbReference>
<dbReference type="AlphaFoldDB" id="A0AAV5K6K8"/>
<evidence type="ECO:0000256" key="4">
    <source>
        <dbReference type="ARBA" id="ARBA00023004"/>
    </source>
</evidence>
<reference evidence="7 8" key="1">
    <citation type="journal article" date="2021" name="Commun. Biol.">
        <title>The genome of Shorea leprosula (Dipterocarpaceae) highlights the ecological relevance of drought in aseasonal tropical rainforests.</title>
        <authorList>
            <person name="Ng K.K.S."/>
            <person name="Kobayashi M.J."/>
            <person name="Fawcett J.A."/>
            <person name="Hatakeyama M."/>
            <person name="Paape T."/>
            <person name="Ng C.H."/>
            <person name="Ang C.C."/>
            <person name="Tnah L.H."/>
            <person name="Lee C.T."/>
            <person name="Nishiyama T."/>
            <person name="Sese J."/>
            <person name="O'Brien M.J."/>
            <person name="Copetti D."/>
            <person name="Mohd Noor M.I."/>
            <person name="Ong R.C."/>
            <person name="Putra M."/>
            <person name="Sireger I.Z."/>
            <person name="Indrioko S."/>
            <person name="Kosugi Y."/>
            <person name="Izuno A."/>
            <person name="Isagi Y."/>
            <person name="Lee S.L."/>
            <person name="Shimizu K.K."/>
        </authorList>
    </citation>
    <scope>NUCLEOTIDE SEQUENCE [LARGE SCALE GENOMIC DNA]</scope>
    <source>
        <strain evidence="7">214</strain>
    </source>
</reference>
<dbReference type="PROSITE" id="PS51471">
    <property type="entry name" value="FE2OG_OXY"/>
    <property type="match status" value="1"/>
</dbReference>
<evidence type="ECO:0000313" key="8">
    <source>
        <dbReference type="Proteomes" id="UP001054252"/>
    </source>
</evidence>
<dbReference type="InterPro" id="IPR027443">
    <property type="entry name" value="IPNS-like_sf"/>
</dbReference>
<feature type="domain" description="Fe2OG dioxygenase" evidence="6">
    <location>
        <begin position="170"/>
        <end position="320"/>
    </location>
</feature>
<dbReference type="InterPro" id="IPR044861">
    <property type="entry name" value="IPNS-like_FE2OG_OXY"/>
</dbReference>
<evidence type="ECO:0000256" key="5">
    <source>
        <dbReference type="RuleBase" id="RU003682"/>
    </source>
</evidence>
<name>A0AAV5K6K8_9ROSI</name>
<evidence type="ECO:0000256" key="2">
    <source>
        <dbReference type="ARBA" id="ARBA00022723"/>
    </source>
</evidence>
<protein>
    <recommendedName>
        <fullName evidence="6">Fe2OG dioxygenase domain-containing protein</fullName>
    </recommendedName>
</protein>
<dbReference type="InterPro" id="IPR005123">
    <property type="entry name" value="Oxoglu/Fe-dep_dioxygenase_dom"/>
</dbReference>
<dbReference type="EMBL" id="BPVZ01000055">
    <property type="protein sequence ID" value="GKV20646.1"/>
    <property type="molecule type" value="Genomic_DNA"/>
</dbReference>
<dbReference type="SUPFAM" id="SSF51197">
    <property type="entry name" value="Clavaminate synthase-like"/>
    <property type="match status" value="1"/>
</dbReference>
<sequence length="332" mass="37560">MTTIPPAEYESRVLKEINEFMESGIGVKVLVDSGVSKLPSFFVHPLEQLPKPSSEYVQFQVPLIDLKEMETDRRVEIFNKQPVELKKEWLAAHLSLRYNLNRLPLAAWRDSLVCNFPDEKIDEEAIPQICRKAIMECTKYVLQLKDTLSELSSEALGLKSNYLESIKCIKSSNLLSNYYPACPQPELTMGLTSHTDSTFLTILLQDSIGGLQVLHQNQWVDVPCVAGSLTINYGDLMQTQSGGQECRPEDISSIFLPPAVAMCNESYGPLEELVSEENPPIFKPISSSEYFARHRSSSSVVMVNNQRIFRLCVHQKKCSKHAEDTLQHHQLQ</sequence>
<evidence type="ECO:0000256" key="3">
    <source>
        <dbReference type="ARBA" id="ARBA00023002"/>
    </source>
</evidence>
<keyword evidence="2 5" id="KW-0479">Metal-binding</keyword>
<gene>
    <name evidence="7" type="ORF">SLEP1_g30744</name>
</gene>
<accession>A0AAV5K6K8</accession>
<dbReference type="GO" id="GO:0046872">
    <property type="term" value="F:metal ion binding"/>
    <property type="evidence" value="ECO:0007669"/>
    <property type="project" value="UniProtKB-KW"/>
</dbReference>
<keyword evidence="8" id="KW-1185">Reference proteome</keyword>
<comment type="similarity">
    <text evidence="1 5">Belongs to the iron/ascorbate-dependent oxidoreductase family.</text>
</comment>
<keyword evidence="4 5" id="KW-0408">Iron</keyword>
<evidence type="ECO:0000259" key="6">
    <source>
        <dbReference type="PROSITE" id="PS51471"/>
    </source>
</evidence>
<dbReference type="Gene3D" id="2.60.120.330">
    <property type="entry name" value="B-lactam Antibiotic, Isopenicillin N Synthase, Chain"/>
    <property type="match status" value="1"/>
</dbReference>